<feature type="transmembrane region" description="Helical" evidence="1">
    <location>
        <begin position="61"/>
        <end position="80"/>
    </location>
</feature>
<keyword evidence="1" id="KW-0812">Transmembrane</keyword>
<keyword evidence="1" id="KW-0472">Membrane</keyword>
<evidence type="ECO:0000313" key="2">
    <source>
        <dbReference type="EMBL" id="KAG2388165.1"/>
    </source>
</evidence>
<protein>
    <submittedName>
        <fullName evidence="2">Uncharacterized protein</fullName>
    </submittedName>
</protein>
<dbReference type="AlphaFoldDB" id="A0AA88KLR3"/>
<organism evidence="2 3">
    <name type="scientific">Naegleria lovaniensis</name>
    <name type="common">Amoeba</name>
    <dbReference type="NCBI Taxonomy" id="51637"/>
    <lineage>
        <taxon>Eukaryota</taxon>
        <taxon>Discoba</taxon>
        <taxon>Heterolobosea</taxon>
        <taxon>Tetramitia</taxon>
        <taxon>Eutetramitia</taxon>
        <taxon>Vahlkampfiidae</taxon>
        <taxon>Naegleria</taxon>
    </lineage>
</organism>
<proteinExistence type="predicted"/>
<feature type="transmembrane region" description="Helical" evidence="1">
    <location>
        <begin position="145"/>
        <end position="166"/>
    </location>
</feature>
<name>A0AA88KLR3_NAELO</name>
<reference evidence="2 3" key="1">
    <citation type="journal article" date="2018" name="BMC Genomics">
        <title>The genome of Naegleria lovaniensis, the basis for a comparative approach to unravel pathogenicity factors of the human pathogenic amoeba N. fowleri.</title>
        <authorList>
            <person name="Liechti N."/>
            <person name="Schurch N."/>
            <person name="Bruggmann R."/>
            <person name="Wittwer M."/>
        </authorList>
    </citation>
    <scope>NUCLEOTIDE SEQUENCE [LARGE SCALE GENOMIC DNA]</scope>
    <source>
        <strain evidence="2 3">ATCC 30569</strain>
    </source>
</reference>
<sequence length="184" mass="21278">MNNLNTTETTIPTLAEGAVVDPMSIEVSEPVPTTTFPTTTTTMKQQEEANKLDEETEQKHIIIAKVLFGFGFVMPLTWLASIIWARKTKSREVYRWRRYSLLAFSLLCTLLFCAGWFIIIVYSLIPYPDPEKFNSGLKNAIQMYPGELIAILWGLLIVVVVCFEFIKDLYWKIKKFRESRKNKQ</sequence>
<dbReference type="GeneID" id="68093471"/>
<gene>
    <name evidence="2" type="ORF">C9374_001015</name>
</gene>
<evidence type="ECO:0000256" key="1">
    <source>
        <dbReference type="SAM" id="Phobius"/>
    </source>
</evidence>
<dbReference type="EMBL" id="PYSW02000011">
    <property type="protein sequence ID" value="KAG2388165.1"/>
    <property type="molecule type" value="Genomic_DNA"/>
</dbReference>
<comment type="caution">
    <text evidence="2">The sequence shown here is derived from an EMBL/GenBank/DDBJ whole genome shotgun (WGS) entry which is preliminary data.</text>
</comment>
<feature type="transmembrane region" description="Helical" evidence="1">
    <location>
        <begin position="101"/>
        <end position="125"/>
    </location>
</feature>
<evidence type="ECO:0000313" key="3">
    <source>
        <dbReference type="Proteomes" id="UP000816034"/>
    </source>
</evidence>
<keyword evidence="1" id="KW-1133">Transmembrane helix</keyword>
<dbReference type="Proteomes" id="UP000816034">
    <property type="component" value="Unassembled WGS sequence"/>
</dbReference>
<keyword evidence="3" id="KW-1185">Reference proteome</keyword>
<dbReference type="RefSeq" id="XP_044552157.1">
    <property type="nucleotide sequence ID" value="XM_044685662.1"/>
</dbReference>
<accession>A0AA88KLR3</accession>